<gene>
    <name evidence="2" type="ORF">QMY55_21675</name>
</gene>
<name>A0ABY8SPR8_9BURK</name>
<evidence type="ECO:0000313" key="3">
    <source>
        <dbReference type="Proteomes" id="UP001240697"/>
    </source>
</evidence>
<keyword evidence="3" id="KW-1185">Reference proteome</keyword>
<reference evidence="2 3" key="1">
    <citation type="submission" date="2023-05" db="EMBL/GenBank/DDBJ databases">
        <authorList>
            <person name="Yin Y."/>
            <person name="Lu Z."/>
        </authorList>
    </citation>
    <scope>NUCLEOTIDE SEQUENCE [LARGE SCALE GENOMIC DNA]</scope>
    <source>
        <strain evidence="2 3">ZM22</strain>
    </source>
</reference>
<dbReference type="Proteomes" id="UP001240697">
    <property type="component" value="Chromosome"/>
</dbReference>
<keyword evidence="1" id="KW-0472">Membrane</keyword>
<sequence>MNFVQIYGAAKGVRTLSLAWLVVLSGVSGLALGSNDQPAAPIPSGTLIPVCLSSWQNMCGLLDERGRWAAQFVDRQLRYLDEGVWAVLDNGWTEQLLDAKGLPLARMRSNTRVEAFSEGMAVLERSGNSYLNARGDVVLAGPYAVAGPFREGLARVGRFVRDPDGGHYSLGFIDPQGRQVIAEQYADVQDFHHGLAVVQLVDERMGAIDRRNQMRVPATKRRALQVVAPDRLISQADSGQDSLIDGRGRVLFSAQSIQRAGEGLAFFSNNDKHLGLLDLRTGKPVLKAFAGPEDSSWYVPAGFFEGRAWIHQTREVEGRNGQEPRWQKRILLIDSRGRVLHEGHGWQWAGRFVNGTASVFVGDDGGGNLLVDREGKTIGVNLGPQAAQVREASVSAWSEREGPVRVFPMRALPEEDKVGDESAWVDSRGELLFVRSRLGCGIEQLRSADGQPLWPVDDVAERCVLEAERQQRQPQAQYLSAADQGRLQQLREANDTDLNLGPEAVLRQAAGLPVWPLPLRSDDQYLSDRTGWVEGPAAIVLASPRMSGQLTLHLPAGYRYLPPEAIAAMRREETTAGSTQEQDGDLTWGVIAQGKDPQWAARVQLIRTGRLRRPSDQELEPEGLADTIRRYDYGSPLDAGAEGVQSTSVTWLLPPQWDDGHQRLSWGLSKLVLGRPKGNSVSGITLVQTVQGNESLVLNVPVYRMRPAQAAAVMQQLALLADAAVLQPGDEPATEEVVSERDAASLITGSKPVELAEFQERLVQVLERDREQRDERIRSLLWRALATVIPLLLIFWAGLSRRKRQRGG</sequence>
<accession>A0ABY8SPR8</accession>
<dbReference type="PANTHER" id="PTHR37841:SF1">
    <property type="entry name" value="DUF3298 DOMAIN-CONTAINING PROTEIN"/>
    <property type="match status" value="1"/>
</dbReference>
<keyword evidence="1" id="KW-0812">Transmembrane</keyword>
<feature type="transmembrane region" description="Helical" evidence="1">
    <location>
        <begin position="780"/>
        <end position="799"/>
    </location>
</feature>
<dbReference type="Pfam" id="PF14903">
    <property type="entry name" value="WG_beta_rep"/>
    <property type="match status" value="1"/>
</dbReference>
<evidence type="ECO:0008006" key="4">
    <source>
        <dbReference type="Google" id="ProtNLM"/>
    </source>
</evidence>
<organism evidence="2 3">
    <name type="scientific">Comamonas resistens</name>
    <dbReference type="NCBI Taxonomy" id="3046670"/>
    <lineage>
        <taxon>Bacteria</taxon>
        <taxon>Pseudomonadati</taxon>
        <taxon>Pseudomonadota</taxon>
        <taxon>Betaproteobacteria</taxon>
        <taxon>Burkholderiales</taxon>
        <taxon>Comamonadaceae</taxon>
        <taxon>Comamonas</taxon>
    </lineage>
</organism>
<proteinExistence type="predicted"/>
<evidence type="ECO:0000313" key="2">
    <source>
        <dbReference type="EMBL" id="WHS65065.1"/>
    </source>
</evidence>
<protein>
    <recommendedName>
        <fullName evidence="4">WG containing repeat-containing protein</fullName>
    </recommendedName>
</protein>
<dbReference type="EMBL" id="CP125947">
    <property type="protein sequence ID" value="WHS65065.1"/>
    <property type="molecule type" value="Genomic_DNA"/>
</dbReference>
<evidence type="ECO:0000256" key="1">
    <source>
        <dbReference type="SAM" id="Phobius"/>
    </source>
</evidence>
<dbReference type="InterPro" id="IPR032774">
    <property type="entry name" value="WG_beta_rep"/>
</dbReference>
<dbReference type="PANTHER" id="PTHR37841">
    <property type="entry name" value="GLR2918 PROTEIN"/>
    <property type="match status" value="1"/>
</dbReference>
<dbReference type="RefSeq" id="WP_283486173.1">
    <property type="nucleotide sequence ID" value="NZ_CP125947.1"/>
</dbReference>
<keyword evidence="1" id="KW-1133">Transmembrane helix</keyword>